<gene>
    <name evidence="2" type="ORF">SAMN05216202_1685</name>
</gene>
<dbReference type="EMBL" id="LT629802">
    <property type="protein sequence ID" value="SDU92351.1"/>
    <property type="molecule type" value="Genomic_DNA"/>
</dbReference>
<reference evidence="3" key="1">
    <citation type="submission" date="2016-10" db="EMBL/GenBank/DDBJ databases">
        <authorList>
            <person name="Varghese N."/>
            <person name="Submissions S."/>
        </authorList>
    </citation>
    <scope>NUCLEOTIDE SEQUENCE [LARGE SCALE GENOMIC DNA]</scope>
    <source>
        <strain evidence="3">LMG 2223</strain>
    </source>
</reference>
<keyword evidence="3" id="KW-1185">Reference proteome</keyword>
<evidence type="ECO:0000256" key="1">
    <source>
        <dbReference type="SAM" id="Phobius"/>
    </source>
</evidence>
<feature type="transmembrane region" description="Helical" evidence="1">
    <location>
        <begin position="20"/>
        <end position="39"/>
    </location>
</feature>
<evidence type="ECO:0000313" key="2">
    <source>
        <dbReference type="EMBL" id="SDU92351.1"/>
    </source>
</evidence>
<keyword evidence="1" id="KW-0472">Membrane</keyword>
<sequence>MIGYSIGLVLIDHYLFEVSFINWLAGLAVRCLYLILFAVMKVAWTKSRVGFFLPLAAVLGGPGRRRCFGELIGVC</sequence>
<protein>
    <submittedName>
        <fullName evidence="2">Uncharacterized protein</fullName>
    </submittedName>
</protein>
<dbReference type="AlphaFoldDB" id="A0A1H2MHH6"/>
<dbReference type="RefSeq" id="WP_084377860.1">
    <property type="nucleotide sequence ID" value="NZ_LS483433.1"/>
</dbReference>
<organism evidence="2 3">
    <name type="scientific">Pseudomonas mucidolens</name>
    <dbReference type="NCBI Taxonomy" id="46679"/>
    <lineage>
        <taxon>Bacteria</taxon>
        <taxon>Pseudomonadati</taxon>
        <taxon>Pseudomonadota</taxon>
        <taxon>Gammaproteobacteria</taxon>
        <taxon>Pseudomonadales</taxon>
        <taxon>Pseudomonadaceae</taxon>
        <taxon>Pseudomonas</taxon>
    </lineage>
</organism>
<keyword evidence="1" id="KW-1133">Transmembrane helix</keyword>
<dbReference type="STRING" id="46679.SAMN05216202_1685"/>
<dbReference type="Proteomes" id="UP000198600">
    <property type="component" value="Chromosome I"/>
</dbReference>
<accession>A0A1H2MHH6</accession>
<keyword evidence="1" id="KW-0812">Transmembrane</keyword>
<name>A0A1H2MHH6_9PSED</name>
<evidence type="ECO:0000313" key="3">
    <source>
        <dbReference type="Proteomes" id="UP000198600"/>
    </source>
</evidence>
<proteinExistence type="predicted"/>